<dbReference type="InterPro" id="IPR043407">
    <property type="entry name" value="Nkap_D1"/>
</dbReference>
<evidence type="ECO:0000313" key="2">
    <source>
        <dbReference type="EMBL" id="KAF6041104.1"/>
    </source>
</evidence>
<feature type="compositionally biased region" description="Basic and acidic residues" evidence="1">
    <location>
        <begin position="104"/>
        <end position="114"/>
    </location>
</feature>
<dbReference type="Proteomes" id="UP000593567">
    <property type="component" value="Unassembled WGS sequence"/>
</dbReference>
<comment type="caution">
    <text evidence="2">The sequence shown here is derived from an EMBL/GenBank/DDBJ whole genome shotgun (WGS) entry which is preliminary data.</text>
</comment>
<evidence type="ECO:0000313" key="3">
    <source>
        <dbReference type="Proteomes" id="UP000593567"/>
    </source>
</evidence>
<keyword evidence="3" id="KW-1185">Reference proteome</keyword>
<organism evidence="2 3">
    <name type="scientific">Bugula neritina</name>
    <name type="common">Brown bryozoan</name>
    <name type="synonym">Sertularia neritina</name>
    <dbReference type="NCBI Taxonomy" id="10212"/>
    <lineage>
        <taxon>Eukaryota</taxon>
        <taxon>Metazoa</taxon>
        <taxon>Spiralia</taxon>
        <taxon>Lophotrochozoa</taxon>
        <taxon>Bryozoa</taxon>
        <taxon>Gymnolaemata</taxon>
        <taxon>Cheilostomatida</taxon>
        <taxon>Flustrina</taxon>
        <taxon>Buguloidea</taxon>
        <taxon>Bugulidae</taxon>
        <taxon>Bugula</taxon>
    </lineage>
</organism>
<feature type="region of interest" description="Disordered" evidence="1">
    <location>
        <begin position="13"/>
        <end position="58"/>
    </location>
</feature>
<dbReference type="AlphaFoldDB" id="A0A7J7KSF2"/>
<gene>
    <name evidence="2" type="ORF">EB796_000583</name>
</gene>
<name>A0A7J7KSF2_BUGNE</name>
<protein>
    <submittedName>
        <fullName evidence="2">C11orf57</fullName>
    </submittedName>
</protein>
<dbReference type="EMBL" id="VXIV02000079">
    <property type="protein sequence ID" value="KAF6041104.1"/>
    <property type="molecule type" value="Genomic_DNA"/>
</dbReference>
<dbReference type="PANTHER" id="PTHR46940">
    <property type="entry name" value="NKAP DOMAIN-CONTAINING 1"/>
    <property type="match status" value="1"/>
</dbReference>
<evidence type="ECO:0000256" key="1">
    <source>
        <dbReference type="SAM" id="MobiDB-lite"/>
    </source>
</evidence>
<accession>A0A7J7KSF2</accession>
<dbReference type="PANTHER" id="PTHR46940:SF1">
    <property type="entry name" value="NKAP DOMAIN CONTAINING 1"/>
    <property type="match status" value="1"/>
</dbReference>
<proteinExistence type="predicted"/>
<reference evidence="2" key="1">
    <citation type="submission" date="2020-06" db="EMBL/GenBank/DDBJ databases">
        <title>Draft genome of Bugula neritina, a colonial animal packing powerful symbionts and potential medicines.</title>
        <authorList>
            <person name="Rayko M."/>
        </authorList>
    </citation>
    <scope>NUCLEOTIDE SEQUENCE [LARGE SCALE GENOMIC DNA]</scope>
    <source>
        <strain evidence="2">Kwan_BN1</strain>
    </source>
</reference>
<feature type="compositionally biased region" description="Basic residues" evidence="1">
    <location>
        <begin position="163"/>
        <end position="199"/>
    </location>
</feature>
<sequence length="199" mass="23057">MVSRSSKLILLNAVKNSESHNKRAEEREMWHQRKRELNDKERKSYSPSPSKKRMKSDLLYNNVKSADFLKSSYSSTNTSKQPVKTSNKWTAELMKYEESLGSERWGHGGYKELYPEEFNNSSRDAEKRLSGEPLTAENTGKFSMDSKVVLSDNDSSQSNGSARKIKASRKKRKHKDTRGKKSKSKKNKEHKKHKKKKEK</sequence>
<feature type="compositionally biased region" description="Basic and acidic residues" evidence="1">
    <location>
        <begin position="17"/>
        <end position="44"/>
    </location>
</feature>
<feature type="region of interest" description="Disordered" evidence="1">
    <location>
        <begin position="100"/>
        <end position="199"/>
    </location>
</feature>
<dbReference type="OrthoDB" id="10055694at2759"/>